<evidence type="ECO:0000256" key="1">
    <source>
        <dbReference type="SAM" id="Phobius"/>
    </source>
</evidence>
<keyword evidence="1" id="KW-0472">Membrane</keyword>
<evidence type="ECO:0008006" key="4">
    <source>
        <dbReference type="Google" id="ProtNLM"/>
    </source>
</evidence>
<dbReference type="AlphaFoldDB" id="A0A1Z2SG53"/>
<proteinExistence type="predicted"/>
<dbReference type="RefSeq" id="WP_088134098.1">
    <property type="nucleotide sequence ID" value="NZ_CP018835.1"/>
</dbReference>
<evidence type="ECO:0000313" key="2">
    <source>
        <dbReference type="EMBL" id="ASA56152.1"/>
    </source>
</evidence>
<feature type="transmembrane region" description="Helical" evidence="1">
    <location>
        <begin position="12"/>
        <end position="33"/>
    </location>
</feature>
<evidence type="ECO:0000313" key="3">
    <source>
        <dbReference type="Proteomes" id="UP000196708"/>
    </source>
</evidence>
<keyword evidence="1" id="KW-1133">Transmembrane helix</keyword>
<sequence>MKEEITIPKALLGMILFGSVGTPCLILFCLSIYNLVDDFMSSPAIIEYERGALYGLGAGIVLLSVFSGFIVLLLYRKISPKAESRMSKGMALGLILIFTLPIVSGFILPSFIEAKGYQRCDKAERRASWPIYRTHIYTDNRQACERLIEEKQQAGRY</sequence>
<keyword evidence="1" id="KW-0812">Transmembrane</keyword>
<feature type="transmembrane region" description="Helical" evidence="1">
    <location>
        <begin position="53"/>
        <end position="75"/>
    </location>
</feature>
<dbReference type="OrthoDB" id="5910201at2"/>
<gene>
    <name evidence="2" type="ORF">BSQ33_10875</name>
</gene>
<organism evidence="2 3">
    <name type="scientific">Vibrio gazogenes</name>
    <dbReference type="NCBI Taxonomy" id="687"/>
    <lineage>
        <taxon>Bacteria</taxon>
        <taxon>Pseudomonadati</taxon>
        <taxon>Pseudomonadota</taxon>
        <taxon>Gammaproteobacteria</taxon>
        <taxon>Vibrionales</taxon>
        <taxon>Vibrionaceae</taxon>
        <taxon>Vibrio</taxon>
    </lineage>
</organism>
<dbReference type="Proteomes" id="UP000196708">
    <property type="component" value="Chromosome 1"/>
</dbReference>
<name>A0A1Z2SG53_VIBGA</name>
<dbReference type="KEGG" id="vga:BSQ33_10875"/>
<feature type="transmembrane region" description="Helical" evidence="1">
    <location>
        <begin position="91"/>
        <end position="112"/>
    </location>
</feature>
<dbReference type="EMBL" id="CP018835">
    <property type="protein sequence ID" value="ASA56152.1"/>
    <property type="molecule type" value="Genomic_DNA"/>
</dbReference>
<accession>A0A1Z2SG53</accession>
<reference evidence="2 3" key="1">
    <citation type="submission" date="2016-12" db="EMBL/GenBank/DDBJ databases">
        <authorList>
            <person name="Song W.-J."/>
            <person name="Kurnit D.M."/>
        </authorList>
    </citation>
    <scope>NUCLEOTIDE SEQUENCE [LARGE SCALE GENOMIC DNA]</scope>
    <source>
        <strain evidence="2 3">ATCC 43942</strain>
    </source>
</reference>
<protein>
    <recommendedName>
        <fullName evidence="4">DUF1240 domain-containing protein</fullName>
    </recommendedName>
</protein>